<dbReference type="InterPro" id="IPR011123">
    <property type="entry name" value="Y_Y_Y"/>
</dbReference>
<keyword evidence="2" id="KW-0812">Transmembrane</keyword>
<evidence type="ECO:0000256" key="1">
    <source>
        <dbReference type="SAM" id="Coils"/>
    </source>
</evidence>
<dbReference type="EMBL" id="JAHESD010000077">
    <property type="protein sequence ID" value="MBT1705992.1"/>
    <property type="molecule type" value="Genomic_DNA"/>
</dbReference>
<dbReference type="RefSeq" id="WP_254156594.1">
    <property type="nucleotide sequence ID" value="NZ_JAHESD010000077.1"/>
</dbReference>
<comment type="caution">
    <text evidence="4">The sequence shown here is derived from an EMBL/GenBank/DDBJ whole genome shotgun (WGS) entry which is preliminary data.</text>
</comment>
<dbReference type="InterPro" id="IPR036388">
    <property type="entry name" value="WH-like_DNA-bd_sf"/>
</dbReference>
<evidence type="ECO:0000313" key="5">
    <source>
        <dbReference type="Proteomes" id="UP000772618"/>
    </source>
</evidence>
<keyword evidence="1" id="KW-0175">Coiled coil</keyword>
<gene>
    <name evidence="4" type="ORF">KK060_22060</name>
</gene>
<evidence type="ECO:0000259" key="3">
    <source>
        <dbReference type="Pfam" id="PF07495"/>
    </source>
</evidence>
<dbReference type="InterPro" id="IPR013783">
    <property type="entry name" value="Ig-like_fold"/>
</dbReference>
<evidence type="ECO:0000313" key="4">
    <source>
        <dbReference type="EMBL" id="MBT1705992.1"/>
    </source>
</evidence>
<feature type="transmembrane region" description="Helical" evidence="2">
    <location>
        <begin position="746"/>
        <end position="766"/>
    </location>
</feature>
<dbReference type="Gene3D" id="1.10.10.10">
    <property type="entry name" value="Winged helix-like DNA-binding domain superfamily/Winged helix DNA-binding domain"/>
    <property type="match status" value="1"/>
</dbReference>
<feature type="domain" description="Two component regulator three Y" evidence="3">
    <location>
        <begin position="676"/>
        <end position="738"/>
    </location>
</feature>
<reference evidence="4 5" key="1">
    <citation type="submission" date="2021-05" db="EMBL/GenBank/DDBJ databases">
        <title>A Polyphasic approach of four new species of the genus Ohtaekwangia: Ohtaekwangia histidinii sp. nov., Ohtaekwangia cretensis sp. nov., Ohtaekwangia indiensis sp. nov., Ohtaekwangia reichenbachii sp. nov. from diverse environment.</title>
        <authorList>
            <person name="Octaviana S."/>
        </authorList>
    </citation>
    <scope>NUCLEOTIDE SEQUENCE [LARGE SCALE GENOMIC DNA]</scope>
    <source>
        <strain evidence="4 5">PWU20</strain>
    </source>
</reference>
<organism evidence="4 5">
    <name type="scientific">Chryseosolibacter indicus</name>
    <dbReference type="NCBI Taxonomy" id="2782351"/>
    <lineage>
        <taxon>Bacteria</taxon>
        <taxon>Pseudomonadati</taxon>
        <taxon>Bacteroidota</taxon>
        <taxon>Cytophagia</taxon>
        <taxon>Cytophagales</taxon>
        <taxon>Chryseotaleaceae</taxon>
        <taxon>Chryseosolibacter</taxon>
    </lineage>
</organism>
<keyword evidence="2" id="KW-1133">Transmembrane helix</keyword>
<sequence length="958" mass="111222">MSVIFLRVTEIVFILLPFLANGQEYGTPFIRNYTTEEFNGGIQSWNIVQDNQEIIYIANNFGLLQFDGTFWNIHPVRNGTKIRSVLVGSDQKIYVGSQADFGYFSPNAYGTLQYYSLADSLPSKYRNFDEVWRIYEKDGSLYFFTFKNIYVYAPGSIPQTIEPKYPLEFSFLVNKQFYTLQWGHGLSMLEGNELKLIPGGDFFAKRQIASILPLNNTNILIFTIHDGIYIHDGLSIKKFAVEETPIITSSVINQAIMLKDGTFALGTQNNGLVIINREGKLVLHIDRENGLLDQTVHGLYQDVHENLWLGLNNSISMIELSSPFSFIDNNVGLIGTGYSALQVGSILYLGTNTGLFYWDQKASKRHFELVPNSAGQVYKLTSINGHILMGHHNGPYEIINKKAQLIYPERGAWEFVSFPRHNDYIVMGSYTGLSLLQIKDQKIHFKHKFKSFEESSRVLEFDDKGDLWMAHGYKGIYKLKVDRELDNIKSIRFYNSHDGLPSDYLNNMEVIDNRLIFPASQGIYKYEQDKFVPDAQYSTLFPDNEHIVEMEQDVLGNIYFITRPKVGKILFDKFGKATTDTQVFNKIKDLLNDDLGIVRALDADNILFGAKKGFIHYNAAKRKDMPPYQTHLRKVLNTSTEKDSLLLEGTKLYSDNELVLPYKLNSLRFVYSSSFYENPEKTEYQFYLENFDQGWSSWIQKTEKEYTNLPEGEYTFHVRSRNIYSTISEAKAFTFTVLPPFYRSSIAYVLYSISAMFLFVMMFQYLNKRFKKEKNLILLNKEQELHKKDTEIKEIADQSEQQIVKLRNEKLQSEVDHMNRELASSTIHLINKNELLNTVKRNLEDLIKKKDFEKPQDDLQKIIHNIDQNLSSDNDWKQFELHFNNVHGNFTNRLLEKYPKLTPQEVKLSAYLRLNLNTKEIAHLLNISVRGVEISRYRLRKKLLLDRNENLTDFMLKF</sequence>
<dbReference type="Gene3D" id="2.60.40.10">
    <property type="entry name" value="Immunoglobulins"/>
    <property type="match status" value="1"/>
</dbReference>
<dbReference type="InterPro" id="IPR016032">
    <property type="entry name" value="Sig_transdc_resp-reg_C-effctor"/>
</dbReference>
<protein>
    <submittedName>
        <fullName evidence="4">Two component regulator three y domain-containing protein</fullName>
    </submittedName>
</protein>
<dbReference type="Gene3D" id="2.130.10.10">
    <property type="entry name" value="YVTN repeat-like/Quinoprotein amine dehydrogenase"/>
    <property type="match status" value="3"/>
</dbReference>
<dbReference type="SUPFAM" id="SSF46894">
    <property type="entry name" value="C-terminal effector domain of the bipartite response regulators"/>
    <property type="match status" value="1"/>
</dbReference>
<accession>A0ABS5VX52</accession>
<dbReference type="InterPro" id="IPR015943">
    <property type="entry name" value="WD40/YVTN_repeat-like_dom_sf"/>
</dbReference>
<dbReference type="Pfam" id="PF07495">
    <property type="entry name" value="Y_Y_Y"/>
    <property type="match status" value="1"/>
</dbReference>
<keyword evidence="5" id="KW-1185">Reference proteome</keyword>
<dbReference type="Proteomes" id="UP000772618">
    <property type="component" value="Unassembled WGS sequence"/>
</dbReference>
<evidence type="ECO:0000256" key="2">
    <source>
        <dbReference type="SAM" id="Phobius"/>
    </source>
</evidence>
<name>A0ABS5VX52_9BACT</name>
<dbReference type="SUPFAM" id="SSF69322">
    <property type="entry name" value="Tricorn protease domain 2"/>
    <property type="match status" value="1"/>
</dbReference>
<feature type="coiled-coil region" evidence="1">
    <location>
        <begin position="778"/>
        <end position="849"/>
    </location>
</feature>
<keyword evidence="2" id="KW-0472">Membrane</keyword>
<proteinExistence type="predicted"/>